<dbReference type="GO" id="GO:0003677">
    <property type="term" value="F:DNA binding"/>
    <property type="evidence" value="ECO:0007669"/>
    <property type="project" value="InterPro"/>
</dbReference>
<dbReference type="Gene3D" id="2.40.50.1020">
    <property type="entry name" value="LytTr DNA-binding domain"/>
    <property type="match status" value="1"/>
</dbReference>
<feature type="domain" description="Response regulatory" evidence="3">
    <location>
        <begin position="7"/>
        <end position="121"/>
    </location>
</feature>
<dbReference type="Gene3D" id="3.40.50.2300">
    <property type="match status" value="1"/>
</dbReference>
<name>A0A1I3T4Q7_9GAMM</name>
<feature type="domain" description="HTH LytTR-type" evidence="4">
    <location>
        <begin position="142"/>
        <end position="246"/>
    </location>
</feature>
<organism evidence="5 6">
    <name type="scientific">Marinobacter persicus</name>
    <dbReference type="NCBI Taxonomy" id="930118"/>
    <lineage>
        <taxon>Bacteria</taxon>
        <taxon>Pseudomonadati</taxon>
        <taxon>Pseudomonadota</taxon>
        <taxon>Gammaproteobacteria</taxon>
        <taxon>Pseudomonadales</taxon>
        <taxon>Marinobacteraceae</taxon>
        <taxon>Marinobacter</taxon>
    </lineage>
</organism>
<reference evidence="5 6" key="1">
    <citation type="submission" date="2016-10" db="EMBL/GenBank/DDBJ databases">
        <authorList>
            <person name="de Groot N.N."/>
        </authorList>
    </citation>
    <scope>NUCLEOTIDE SEQUENCE [LARGE SCALE GENOMIC DNA]</scope>
    <source>
        <strain evidence="5 6">IBRC-M 10445</strain>
    </source>
</reference>
<feature type="modified residue" description="4-aspartylphosphate" evidence="2">
    <location>
        <position position="58"/>
    </location>
</feature>
<dbReference type="Pfam" id="PF00072">
    <property type="entry name" value="Response_reg"/>
    <property type="match status" value="1"/>
</dbReference>
<dbReference type="PANTHER" id="PTHR37299">
    <property type="entry name" value="TRANSCRIPTIONAL REGULATOR-RELATED"/>
    <property type="match status" value="1"/>
</dbReference>
<dbReference type="InterPro" id="IPR046947">
    <property type="entry name" value="LytR-like"/>
</dbReference>
<evidence type="ECO:0000256" key="2">
    <source>
        <dbReference type="PROSITE-ProRule" id="PRU00169"/>
    </source>
</evidence>
<dbReference type="EMBL" id="FOSC01000004">
    <property type="protein sequence ID" value="SFJ64477.1"/>
    <property type="molecule type" value="Genomic_DNA"/>
</dbReference>
<dbReference type="Pfam" id="PF04397">
    <property type="entry name" value="LytTR"/>
    <property type="match status" value="1"/>
</dbReference>
<dbReference type="PROSITE" id="PS50110">
    <property type="entry name" value="RESPONSE_REGULATORY"/>
    <property type="match status" value="1"/>
</dbReference>
<dbReference type="Proteomes" id="UP000199445">
    <property type="component" value="Unassembled WGS sequence"/>
</dbReference>
<evidence type="ECO:0000256" key="1">
    <source>
        <dbReference type="ARBA" id="ARBA00023012"/>
    </source>
</evidence>
<dbReference type="SMART" id="SM00850">
    <property type="entry name" value="LytTR"/>
    <property type="match status" value="1"/>
</dbReference>
<gene>
    <name evidence="5" type="ORF">SAMN05216429_104169</name>
</gene>
<dbReference type="AlphaFoldDB" id="A0A1I3T4Q7"/>
<keyword evidence="6" id="KW-1185">Reference proteome</keyword>
<evidence type="ECO:0000313" key="6">
    <source>
        <dbReference type="Proteomes" id="UP000199445"/>
    </source>
</evidence>
<dbReference type="PANTHER" id="PTHR37299:SF1">
    <property type="entry name" value="STAGE 0 SPORULATION PROTEIN A HOMOLOG"/>
    <property type="match status" value="1"/>
</dbReference>
<dbReference type="SMART" id="SM00448">
    <property type="entry name" value="REC"/>
    <property type="match status" value="1"/>
</dbReference>
<dbReference type="SUPFAM" id="SSF52172">
    <property type="entry name" value="CheY-like"/>
    <property type="match status" value="1"/>
</dbReference>
<accession>A0A1I3T4Q7</accession>
<keyword evidence="1" id="KW-0902">Two-component regulatory system</keyword>
<dbReference type="RefSeq" id="WP_091702955.1">
    <property type="nucleotide sequence ID" value="NZ_BMYN01000001.1"/>
</dbReference>
<dbReference type="InterPro" id="IPR001789">
    <property type="entry name" value="Sig_transdc_resp-reg_receiver"/>
</dbReference>
<dbReference type="PROSITE" id="PS50930">
    <property type="entry name" value="HTH_LYTTR"/>
    <property type="match status" value="1"/>
</dbReference>
<evidence type="ECO:0000313" key="5">
    <source>
        <dbReference type="EMBL" id="SFJ64477.1"/>
    </source>
</evidence>
<dbReference type="InterPro" id="IPR011006">
    <property type="entry name" value="CheY-like_superfamily"/>
</dbReference>
<proteinExistence type="predicted"/>
<dbReference type="OrthoDB" id="236568at2"/>
<sequence>MDKAPKKVFIADDEPLARERLKRLIDQLPDHQTCGEAANGEDTLSGVAFHLPDIVLLDIHMPGLDGMATARQLSELANPPALVFCTAHDQHALEAFGVNATAYLLKPVRKEALAQALTQAGKTNRLQRQALNSQPPNEREQITVRSQRGTELIDLADIYYCQADQKYVTLVHRHGETLCDYSLKELEQAYPAHFFRIHRHTLAGVAFIQALKRDSKGRAVLTLKETDARLPVSRRHATHVRQWLEQR</sequence>
<dbReference type="InterPro" id="IPR007492">
    <property type="entry name" value="LytTR_DNA-bd_dom"/>
</dbReference>
<keyword evidence="2" id="KW-0597">Phosphoprotein</keyword>
<dbReference type="GO" id="GO:0000156">
    <property type="term" value="F:phosphorelay response regulator activity"/>
    <property type="evidence" value="ECO:0007669"/>
    <property type="project" value="InterPro"/>
</dbReference>
<evidence type="ECO:0000259" key="3">
    <source>
        <dbReference type="PROSITE" id="PS50110"/>
    </source>
</evidence>
<evidence type="ECO:0000259" key="4">
    <source>
        <dbReference type="PROSITE" id="PS50930"/>
    </source>
</evidence>
<protein>
    <submittedName>
        <fullName evidence="5">Two component transcriptional regulator, LytTR family</fullName>
    </submittedName>
</protein>